<protein>
    <submittedName>
        <fullName evidence="2">Uncharacterized protein</fullName>
    </submittedName>
</protein>
<feature type="signal peptide" evidence="1">
    <location>
        <begin position="1"/>
        <end position="25"/>
    </location>
</feature>
<evidence type="ECO:0000313" key="3">
    <source>
        <dbReference type="Proteomes" id="UP000318141"/>
    </source>
</evidence>
<dbReference type="PROSITE" id="PS51257">
    <property type="entry name" value="PROKAR_LIPOPROTEIN"/>
    <property type="match status" value="1"/>
</dbReference>
<organism evidence="2 3">
    <name type="scientific">Cupriavidus gilardii J11</name>
    <dbReference type="NCBI Taxonomy" id="936133"/>
    <lineage>
        <taxon>Bacteria</taxon>
        <taxon>Pseudomonadati</taxon>
        <taxon>Pseudomonadota</taxon>
        <taxon>Betaproteobacteria</taxon>
        <taxon>Burkholderiales</taxon>
        <taxon>Burkholderiaceae</taxon>
        <taxon>Cupriavidus</taxon>
    </lineage>
</organism>
<accession>A0A562B137</accession>
<reference evidence="2 3" key="1">
    <citation type="submission" date="2019-07" db="EMBL/GenBank/DDBJ databases">
        <title>Genome sequencing of lignin-degrading bacterial isolates.</title>
        <authorList>
            <person name="Gladden J."/>
        </authorList>
    </citation>
    <scope>NUCLEOTIDE SEQUENCE [LARGE SCALE GENOMIC DNA]</scope>
    <source>
        <strain evidence="2 3">J11</strain>
    </source>
</reference>
<dbReference type="Proteomes" id="UP000318141">
    <property type="component" value="Unassembled WGS sequence"/>
</dbReference>
<dbReference type="EMBL" id="VLJN01000067">
    <property type="protein sequence ID" value="TWG78813.1"/>
    <property type="molecule type" value="Genomic_DNA"/>
</dbReference>
<dbReference type="OrthoDB" id="8965180at2"/>
<evidence type="ECO:0000313" key="2">
    <source>
        <dbReference type="EMBL" id="TWG78813.1"/>
    </source>
</evidence>
<comment type="caution">
    <text evidence="2">The sequence shown here is derived from an EMBL/GenBank/DDBJ whole genome shotgun (WGS) entry which is preliminary data.</text>
</comment>
<feature type="chain" id="PRO_5021891431" evidence="1">
    <location>
        <begin position="26"/>
        <end position="158"/>
    </location>
</feature>
<proteinExistence type="predicted"/>
<gene>
    <name evidence="2" type="ORF">L602_000900001170</name>
</gene>
<keyword evidence="1" id="KW-0732">Signal</keyword>
<dbReference type="AlphaFoldDB" id="A0A562B137"/>
<name>A0A562B137_9BURK</name>
<keyword evidence="3" id="KW-1185">Reference proteome</keyword>
<sequence length="158" mass="16277">MNSLRLTRKPLSRTLYIGAAVLVAAAGCAPTQPTPPPQVTPLNATIKLGRIADKRFVSRVDVEQARAYPGYGVGVGAASGGGWGGGGVGVGFAVDLTRLLNRQPTQQVDIYEYRVNALDGTTITANGPAAPGLDPGACVRVIYSDGGREPGITPSNEC</sequence>
<evidence type="ECO:0000256" key="1">
    <source>
        <dbReference type="SAM" id="SignalP"/>
    </source>
</evidence>